<dbReference type="Proteomes" id="UP000050277">
    <property type="component" value="Unassembled WGS sequence"/>
</dbReference>
<evidence type="ECO:0000313" key="3">
    <source>
        <dbReference type="Proteomes" id="UP000050277"/>
    </source>
</evidence>
<comment type="caution">
    <text evidence="2">The sequence shown here is derived from an EMBL/GenBank/DDBJ whole genome shotgun (WGS) entry which is preliminary data.</text>
</comment>
<gene>
    <name evidence="2" type="ORF">SE18_19340</name>
</gene>
<dbReference type="OrthoDB" id="4935320at2"/>
<evidence type="ECO:0008006" key="4">
    <source>
        <dbReference type="Google" id="ProtNLM"/>
    </source>
</evidence>
<dbReference type="AlphaFoldDB" id="A0A0P6YKI4"/>
<organism evidence="2 3">
    <name type="scientific">Herpetosiphon geysericola</name>
    <dbReference type="NCBI Taxonomy" id="70996"/>
    <lineage>
        <taxon>Bacteria</taxon>
        <taxon>Bacillati</taxon>
        <taxon>Chloroflexota</taxon>
        <taxon>Chloroflexia</taxon>
        <taxon>Herpetosiphonales</taxon>
        <taxon>Herpetosiphonaceae</taxon>
        <taxon>Herpetosiphon</taxon>
    </lineage>
</organism>
<dbReference type="RefSeq" id="WP_054536107.1">
    <property type="nucleotide sequence ID" value="NZ_LGKP01000030.1"/>
</dbReference>
<dbReference type="STRING" id="70996.SE18_19340"/>
<protein>
    <recommendedName>
        <fullName evidence="4">Phosphatidic acid phosphatase type 2/haloperoxidase domain-containing protein</fullName>
    </recommendedName>
</protein>
<accession>A0A0P6YKI4</accession>
<feature type="transmembrane region" description="Helical" evidence="1">
    <location>
        <begin position="104"/>
        <end position="122"/>
    </location>
</feature>
<keyword evidence="1" id="KW-1133">Transmembrane helix</keyword>
<keyword evidence="3" id="KW-1185">Reference proteome</keyword>
<sequence>MTKFATIASYILHPAVLMLATVATYSALVRHSFIAVLIDIGILLLGLLPGLFYIFIQTKRGVFASYHLVIKEQRRVTLILLLVGLLISFLFYRSIGVPAMMTDGMAIALIGGIIIALITWFWKISFHAAVAMGCSALFLVVSIPHMIIFFILALLSGIVRIPVKHHTPMQVLGGWVYGFGITIGLLWLFNYV</sequence>
<keyword evidence="1" id="KW-0812">Transmembrane</keyword>
<feature type="transmembrane region" description="Helical" evidence="1">
    <location>
        <begin position="76"/>
        <end position="92"/>
    </location>
</feature>
<feature type="transmembrane region" description="Helical" evidence="1">
    <location>
        <begin position="134"/>
        <end position="159"/>
    </location>
</feature>
<evidence type="ECO:0000313" key="2">
    <source>
        <dbReference type="EMBL" id="KPL83001.1"/>
    </source>
</evidence>
<proteinExistence type="predicted"/>
<feature type="transmembrane region" description="Helical" evidence="1">
    <location>
        <begin position="7"/>
        <end position="28"/>
    </location>
</feature>
<name>A0A0P6YKI4_9CHLR</name>
<reference evidence="2 3" key="1">
    <citation type="submission" date="2015-07" db="EMBL/GenBank/DDBJ databases">
        <title>Whole genome sequence of Herpetosiphon geysericola DSM 7119.</title>
        <authorList>
            <person name="Hemp J."/>
            <person name="Ward L.M."/>
            <person name="Pace L.A."/>
            <person name="Fischer W.W."/>
        </authorList>
    </citation>
    <scope>NUCLEOTIDE SEQUENCE [LARGE SCALE GENOMIC DNA]</scope>
    <source>
        <strain evidence="2 3">DSM 7119</strain>
    </source>
</reference>
<dbReference type="EMBL" id="LGKP01000030">
    <property type="protein sequence ID" value="KPL83001.1"/>
    <property type="molecule type" value="Genomic_DNA"/>
</dbReference>
<feature type="transmembrane region" description="Helical" evidence="1">
    <location>
        <begin position="34"/>
        <end position="56"/>
    </location>
</feature>
<evidence type="ECO:0000256" key="1">
    <source>
        <dbReference type="SAM" id="Phobius"/>
    </source>
</evidence>
<keyword evidence="1" id="KW-0472">Membrane</keyword>
<feature type="transmembrane region" description="Helical" evidence="1">
    <location>
        <begin position="171"/>
        <end position="189"/>
    </location>
</feature>